<protein>
    <recommendedName>
        <fullName evidence="1">Amphi-Trp domain-containing protein</fullName>
    </recommendedName>
</protein>
<gene>
    <name evidence="2" type="ORF">DRJ31_07105</name>
</gene>
<accession>A0A497EPA9</accession>
<proteinExistence type="predicted"/>
<name>A0A497EPA9_9CREN</name>
<feature type="domain" description="Amphi-Trp" evidence="1">
    <location>
        <begin position="5"/>
        <end position="62"/>
    </location>
</feature>
<dbReference type="AlphaFoldDB" id="A0A497EPA9"/>
<dbReference type="EMBL" id="QMQV01000071">
    <property type="protein sequence ID" value="RLE48510.1"/>
    <property type="molecule type" value="Genomic_DNA"/>
</dbReference>
<comment type="caution">
    <text evidence="2">The sequence shown here is derived from an EMBL/GenBank/DDBJ whole genome shotgun (WGS) entry which is preliminary data.</text>
</comment>
<evidence type="ECO:0000313" key="2">
    <source>
        <dbReference type="EMBL" id="RLE48510.1"/>
    </source>
</evidence>
<organism evidence="2 3">
    <name type="scientific">Thermoproteota archaeon</name>
    <dbReference type="NCBI Taxonomy" id="2056631"/>
    <lineage>
        <taxon>Archaea</taxon>
        <taxon>Thermoproteota</taxon>
    </lineage>
</organism>
<reference evidence="2 3" key="1">
    <citation type="submission" date="2018-06" db="EMBL/GenBank/DDBJ databases">
        <title>Extensive metabolic versatility and redundancy in microbially diverse, dynamic hydrothermal sediments.</title>
        <authorList>
            <person name="Dombrowski N."/>
            <person name="Teske A."/>
            <person name="Baker B.J."/>
        </authorList>
    </citation>
    <scope>NUCLEOTIDE SEQUENCE [LARGE SCALE GENOMIC DNA]</scope>
    <source>
        <strain evidence="2">B66_G16</strain>
    </source>
</reference>
<dbReference type="Proteomes" id="UP000278475">
    <property type="component" value="Unassembled WGS sequence"/>
</dbReference>
<dbReference type="InterPro" id="IPR027598">
    <property type="entry name" value="Amphi-Trp_dom"/>
</dbReference>
<evidence type="ECO:0000313" key="3">
    <source>
        <dbReference type="Proteomes" id="UP000278475"/>
    </source>
</evidence>
<dbReference type="NCBIfam" id="TIGR04354">
    <property type="entry name" value="amphi-Trp"/>
    <property type="match status" value="1"/>
</dbReference>
<dbReference type="Pfam" id="PF20068">
    <property type="entry name" value="Amphi-Trp"/>
    <property type="match status" value="1"/>
</dbReference>
<sequence>MEIEKTLSLTRKQLADMLRNLADQLEKGVAVKSETLNAEVTPEEPIYAKLEYEDEHGKQKIEVNFKLIGSGRPLSPVTSSKF</sequence>
<evidence type="ECO:0000259" key="1">
    <source>
        <dbReference type="Pfam" id="PF20068"/>
    </source>
</evidence>